<evidence type="ECO:0000256" key="5">
    <source>
        <dbReference type="ARBA" id="ARBA00022679"/>
    </source>
</evidence>
<keyword evidence="6 11" id="KW-0548">Nucleotidyltransferase</keyword>
<evidence type="ECO:0000259" key="10">
    <source>
        <dbReference type="SMART" id="SM00481"/>
    </source>
</evidence>
<keyword evidence="7" id="KW-0235">DNA replication</keyword>
<keyword evidence="8" id="KW-0239">DNA-directed DNA polymerase</keyword>
<dbReference type="InterPro" id="IPR004013">
    <property type="entry name" value="PHP_dom"/>
</dbReference>
<dbReference type="CDD" id="cd12113">
    <property type="entry name" value="PHP_PolIIIA_DnaE3"/>
    <property type="match status" value="1"/>
</dbReference>
<dbReference type="Pfam" id="PF02811">
    <property type="entry name" value="PHP"/>
    <property type="match status" value="1"/>
</dbReference>
<dbReference type="Gene3D" id="1.10.10.1600">
    <property type="entry name" value="Bacterial DNA polymerase III alpha subunit, thumb domain"/>
    <property type="match status" value="1"/>
</dbReference>
<dbReference type="SUPFAM" id="SSF89550">
    <property type="entry name" value="PHP domain-like"/>
    <property type="match status" value="1"/>
</dbReference>
<keyword evidence="5 11" id="KW-0808">Transferase</keyword>
<dbReference type="PANTHER" id="PTHR32294">
    <property type="entry name" value="DNA POLYMERASE III SUBUNIT ALPHA"/>
    <property type="match status" value="1"/>
</dbReference>
<dbReference type="InterPro" id="IPR003141">
    <property type="entry name" value="Pol/His_phosphatase_N"/>
</dbReference>
<reference evidence="11 12" key="1">
    <citation type="submission" date="2020-02" db="EMBL/GenBank/DDBJ databases">
        <title>The whole genome sequence of CPCC 205119.</title>
        <authorList>
            <person name="Jiang Z."/>
        </authorList>
    </citation>
    <scope>NUCLEOTIDE SEQUENCE [LARGE SCALE GENOMIC DNA]</scope>
    <source>
        <strain evidence="11 12">CPCC 205119</strain>
    </source>
</reference>
<evidence type="ECO:0000313" key="12">
    <source>
        <dbReference type="Proteomes" id="UP000470470"/>
    </source>
</evidence>
<comment type="caution">
    <text evidence="11">The sequence shown here is derived from an EMBL/GenBank/DDBJ whole genome shotgun (WGS) entry which is preliminary data.</text>
</comment>
<keyword evidence="12" id="KW-1185">Reference proteome</keyword>
<dbReference type="GO" id="GO:0008408">
    <property type="term" value="F:3'-5' exonuclease activity"/>
    <property type="evidence" value="ECO:0007669"/>
    <property type="project" value="InterPro"/>
</dbReference>
<dbReference type="NCBIfam" id="TIGR00594">
    <property type="entry name" value="polc"/>
    <property type="match status" value="1"/>
</dbReference>
<evidence type="ECO:0000256" key="4">
    <source>
        <dbReference type="ARBA" id="ARBA00019114"/>
    </source>
</evidence>
<dbReference type="GO" id="GO:0006260">
    <property type="term" value="P:DNA replication"/>
    <property type="evidence" value="ECO:0007669"/>
    <property type="project" value="UniProtKB-KW"/>
</dbReference>
<dbReference type="Pfam" id="PF01336">
    <property type="entry name" value="tRNA_anti-codon"/>
    <property type="match status" value="1"/>
</dbReference>
<feature type="domain" description="Polymerase/histidinol phosphatase N-terminal" evidence="10">
    <location>
        <begin position="1"/>
        <end position="68"/>
    </location>
</feature>
<dbReference type="InterPro" id="IPR041931">
    <property type="entry name" value="DNA_pol3_alpha_thumb_dom"/>
</dbReference>
<dbReference type="Gene3D" id="1.10.150.870">
    <property type="match status" value="1"/>
</dbReference>
<protein>
    <recommendedName>
        <fullName evidence="4">DNA polymerase III subunit alpha</fullName>
        <ecNumber evidence="3">2.7.7.7</ecNumber>
    </recommendedName>
</protein>
<dbReference type="Gene3D" id="3.20.20.140">
    <property type="entry name" value="Metal-dependent hydrolases"/>
    <property type="match status" value="1"/>
</dbReference>
<dbReference type="Pfam" id="PF17657">
    <property type="entry name" value="DNA_pol3_finger"/>
    <property type="match status" value="1"/>
</dbReference>
<dbReference type="Pfam" id="PF07733">
    <property type="entry name" value="DNA_pol3_alpha"/>
    <property type="match status" value="1"/>
</dbReference>
<evidence type="ECO:0000313" key="11">
    <source>
        <dbReference type="EMBL" id="NEL53401.1"/>
    </source>
</evidence>
<dbReference type="EC" id="2.7.7.7" evidence="3"/>
<dbReference type="InterPro" id="IPR040982">
    <property type="entry name" value="DNA_pol3_finger"/>
</dbReference>
<dbReference type="AlphaFoldDB" id="A0A7K3WAC1"/>
<dbReference type="EMBL" id="JAAGWK010000009">
    <property type="protein sequence ID" value="NEL53401.1"/>
    <property type="molecule type" value="Genomic_DNA"/>
</dbReference>
<dbReference type="InterPro" id="IPR011708">
    <property type="entry name" value="DNA_pol3_alpha_NTPase_dom"/>
</dbReference>
<dbReference type="SMART" id="SM00481">
    <property type="entry name" value="POLIIIAc"/>
    <property type="match status" value="1"/>
</dbReference>
<dbReference type="Proteomes" id="UP000470470">
    <property type="component" value="Unassembled WGS sequence"/>
</dbReference>
<dbReference type="PANTHER" id="PTHR32294:SF0">
    <property type="entry name" value="DNA POLYMERASE III SUBUNIT ALPHA"/>
    <property type="match status" value="1"/>
</dbReference>
<evidence type="ECO:0000256" key="3">
    <source>
        <dbReference type="ARBA" id="ARBA00012417"/>
    </source>
</evidence>
<dbReference type="InterPro" id="IPR004805">
    <property type="entry name" value="DnaE2/DnaE/PolC"/>
</dbReference>
<dbReference type="InterPro" id="IPR016195">
    <property type="entry name" value="Pol/histidinol_Pase-like"/>
</dbReference>
<dbReference type="GO" id="GO:0003887">
    <property type="term" value="F:DNA-directed DNA polymerase activity"/>
    <property type="evidence" value="ECO:0007669"/>
    <property type="project" value="UniProtKB-KW"/>
</dbReference>
<dbReference type="GO" id="GO:0005737">
    <property type="term" value="C:cytoplasm"/>
    <property type="evidence" value="ECO:0007669"/>
    <property type="project" value="UniProtKB-SubCell"/>
</dbReference>
<comment type="similarity">
    <text evidence="2">Belongs to the DNA polymerase type-C family. DnaE subfamily.</text>
</comment>
<dbReference type="GO" id="GO:0003676">
    <property type="term" value="F:nucleic acid binding"/>
    <property type="evidence" value="ECO:0007669"/>
    <property type="project" value="InterPro"/>
</dbReference>
<evidence type="ECO:0000256" key="1">
    <source>
        <dbReference type="ARBA" id="ARBA00004496"/>
    </source>
</evidence>
<evidence type="ECO:0000256" key="6">
    <source>
        <dbReference type="ARBA" id="ARBA00022695"/>
    </source>
</evidence>
<dbReference type="InterPro" id="IPR004365">
    <property type="entry name" value="NA-bd_OB_tRNA"/>
</dbReference>
<proteinExistence type="inferred from homology"/>
<dbReference type="Pfam" id="PF14579">
    <property type="entry name" value="HHH_6"/>
    <property type="match status" value="1"/>
</dbReference>
<evidence type="ECO:0000256" key="9">
    <source>
        <dbReference type="ARBA" id="ARBA00049244"/>
    </source>
</evidence>
<dbReference type="NCBIfam" id="NF004226">
    <property type="entry name" value="PRK05673.1"/>
    <property type="match status" value="1"/>
</dbReference>
<evidence type="ECO:0000256" key="8">
    <source>
        <dbReference type="ARBA" id="ARBA00022932"/>
    </source>
</evidence>
<dbReference type="CDD" id="cd04485">
    <property type="entry name" value="DnaE_OBF"/>
    <property type="match status" value="1"/>
</dbReference>
<comment type="subcellular location">
    <subcellularLocation>
        <location evidence="1">Cytoplasm</location>
    </subcellularLocation>
</comment>
<gene>
    <name evidence="11" type="primary">dnaE</name>
    <name evidence="11" type="ORF">G1H19_05175</name>
</gene>
<name>A0A7K3WAC1_9ACTN</name>
<sequence>MHLHVHTEYSMLDGAAKLPEVTKAAAAEGMPALAMTDHGNVFGAYDFYSKAKAAGVKPIIGMEGYYTPGSRFDRAPFDFGEKMLDEEGDGGSNRGKAAYTHMTLLARTTEGMHNLFRLSSLASLEGQYRKPRFDRDLLERYGTGLIATTGCPSGEVNMWLRAGKPDRARQAAADFQDIFGRENFYAEIMDHGLAIEKKTKPALLEIARDLGIPLLATNDLHYTHREDAAAHDALLCIQTGSRLNEPNRFKFNGDGYYLKSAAEMRALFPDHPEACDNTLLVAEQCEVGFTEGADLMPRFPLPEGEDETSWFVKEVERGLHKRWPGGTIPDHVRKQADYEVSIIVQMGFPGYFLVVADFINWAKDQGIRVGPGRGSAAGSLAAYAMGITDLDPLAHGLIFERFLNPERVSMPDVDIDFDERRRGEVIRYVSEKYGEERVSQIVTYGTIKAKAAVKDAARVLDRPYSVGDELTKLMPPGVMGKDIPLSGIFDPSHERYKEASEFRARYESDPGAAEVIDQARKLEGLKRQWGVHAAGVIIGRYPLIDSVPIMRRESDGAVITQFDYPTCETLGLLKMDFLGLRNLTVLDDALRNIVANGKEPIDLDELSKDLTDPATYALLARGETLGVFQFDGGPMRSLLRLMRPDNFEDISAVGALYRPGPMGANSHTNYALRKNGQQEITPIHPELAEALEEILGQTYGLIVYQEQVMAIAQKVAGYSLGKADLLRRAMGKKKKSVLDAEYVGFEAGMKANGYSAAAVKTLWDILVPFADYAFNKAHSAAYGLISYWTAYLKANYPAEYMAGLLTSVGDDKDRRPVYLAECRRMGIKVLPPDVNESSWDFTAVGTDIRFGLASVRNVGHNVVDSIVRAREEKGPYKDFADFMRKIDTVACNKKVIESLAKAGAFDSLGHSRQGIAAIHVQAVDSAMGLKRKEAEGQFDLFGSFGEDSGVADPLSAALDIPIPTADWSKSERLVFERDMLGLYVSDHPLFGVEHVLTSHADTALAEIISGGVEDGANVTIAGILTAVAPRTNKQGAPWAIATVEDLEAGIEVLFFPKTWAQVQDKVVRDAIVVVKGRISRRDDTPSLFASEVYVPELTEGPRGPVLVSMPASRCTPPVVERLREVLGSHPGTTEVQLKLINGGRETVLRLDQGLRVRPSTALMGDIKALLGPTSVALL</sequence>
<dbReference type="InterPro" id="IPR029460">
    <property type="entry name" value="DNAPol_HHH"/>
</dbReference>
<accession>A0A7K3WAC1</accession>
<comment type="catalytic activity">
    <reaction evidence="9">
        <text>DNA(n) + a 2'-deoxyribonucleoside 5'-triphosphate = DNA(n+1) + diphosphate</text>
        <dbReference type="Rhea" id="RHEA:22508"/>
        <dbReference type="Rhea" id="RHEA-COMP:17339"/>
        <dbReference type="Rhea" id="RHEA-COMP:17340"/>
        <dbReference type="ChEBI" id="CHEBI:33019"/>
        <dbReference type="ChEBI" id="CHEBI:61560"/>
        <dbReference type="ChEBI" id="CHEBI:173112"/>
        <dbReference type="EC" id="2.7.7.7"/>
    </reaction>
</comment>
<evidence type="ECO:0000256" key="2">
    <source>
        <dbReference type="ARBA" id="ARBA00009496"/>
    </source>
</evidence>
<organism evidence="11 12">
    <name type="scientific">Goekera deserti</name>
    <dbReference type="NCBI Taxonomy" id="2497753"/>
    <lineage>
        <taxon>Bacteria</taxon>
        <taxon>Bacillati</taxon>
        <taxon>Actinomycetota</taxon>
        <taxon>Actinomycetes</taxon>
        <taxon>Geodermatophilales</taxon>
        <taxon>Geodermatophilaceae</taxon>
        <taxon>Goekera</taxon>
    </lineage>
</organism>
<evidence type="ECO:0000256" key="7">
    <source>
        <dbReference type="ARBA" id="ARBA00022705"/>
    </source>
</evidence>